<dbReference type="SUPFAM" id="SSF53623">
    <property type="entry name" value="MurD-like peptide ligases, catalytic domain"/>
    <property type="match status" value="1"/>
</dbReference>
<dbReference type="GO" id="GO:0008360">
    <property type="term" value="P:regulation of cell shape"/>
    <property type="evidence" value="ECO:0007669"/>
    <property type="project" value="UniProtKB-KW"/>
</dbReference>
<dbReference type="PANTHER" id="PTHR23135">
    <property type="entry name" value="MUR LIGASE FAMILY MEMBER"/>
    <property type="match status" value="1"/>
</dbReference>
<evidence type="ECO:0000313" key="9">
    <source>
        <dbReference type="Proteomes" id="UP000543419"/>
    </source>
</evidence>
<comment type="catalytic activity">
    <reaction evidence="4">
        <text>beta-D-GlcNAc-(1-&gt;4)-Mur2Ac(oyl-L-Ala-gamma-D-Glu-L-Lys-D-Ala-D-Ala)-di-trans,octa-cis-undecaprenyl diphosphate + L-glutamine + ATP + H2O = beta-D-GlcNAc-(1-&gt;4)-Mur2Ac(oyl-L-Ala-D-isoglutaminyl-L-Lys-D-Ala-D-Ala)-di-trans,octa-cis-undecaprenyl diphosphate + L-glutamate + ADP + phosphate + H(+)</text>
        <dbReference type="Rhea" id="RHEA:57928"/>
        <dbReference type="ChEBI" id="CHEBI:15377"/>
        <dbReference type="ChEBI" id="CHEBI:15378"/>
        <dbReference type="ChEBI" id="CHEBI:29985"/>
        <dbReference type="ChEBI" id="CHEBI:30616"/>
        <dbReference type="ChEBI" id="CHEBI:43474"/>
        <dbReference type="ChEBI" id="CHEBI:58359"/>
        <dbReference type="ChEBI" id="CHEBI:60033"/>
        <dbReference type="ChEBI" id="CHEBI:62233"/>
        <dbReference type="ChEBI" id="CHEBI:456216"/>
        <dbReference type="EC" id="6.3.5.13"/>
    </reaction>
</comment>
<keyword evidence="4" id="KW-0961">Cell wall biogenesis/degradation</keyword>
<keyword evidence="4" id="KW-0573">Peptidoglycan synthesis</keyword>
<keyword evidence="2 4" id="KW-0547">Nucleotide-binding</keyword>
<dbReference type="Gene3D" id="3.40.1190.10">
    <property type="entry name" value="Mur-like, catalytic domain"/>
    <property type="match status" value="1"/>
</dbReference>
<organism evidence="8 9">
    <name type="scientific">Bifidobacterium olomucense</name>
    <dbReference type="NCBI Taxonomy" id="2675324"/>
    <lineage>
        <taxon>Bacteria</taxon>
        <taxon>Bacillati</taxon>
        <taxon>Actinomycetota</taxon>
        <taxon>Actinomycetes</taxon>
        <taxon>Bifidobacteriales</taxon>
        <taxon>Bifidobacteriaceae</taxon>
        <taxon>Bifidobacterium</taxon>
    </lineage>
</organism>
<name>A0A7Y0HY84_9BIFI</name>
<dbReference type="EC" id="6.3.5.13" evidence="4"/>
<dbReference type="GO" id="GO:0046872">
    <property type="term" value="F:metal ion binding"/>
    <property type="evidence" value="ECO:0007669"/>
    <property type="project" value="UniProtKB-KW"/>
</dbReference>
<dbReference type="GO" id="GO:0071555">
    <property type="term" value="P:cell wall organization"/>
    <property type="evidence" value="ECO:0007669"/>
    <property type="project" value="UniProtKB-KW"/>
</dbReference>
<dbReference type="InterPro" id="IPR036565">
    <property type="entry name" value="Mur-like_cat_sf"/>
</dbReference>
<comment type="function">
    <text evidence="4">The lipid II isoglutaminyl synthase complex catalyzes the formation of alpha-D-isoglutamine in the cell wall lipid II stem peptide. The MurT subunit catalyzes the ATP-dependent amidation of D-glutamate residue of lipid II, converting it to an isoglutamine residue.</text>
</comment>
<comment type="pathway">
    <text evidence="4">Cell wall biogenesis; peptidoglycan biosynthesis.</text>
</comment>
<dbReference type="InterPro" id="IPR018109">
    <property type="entry name" value="Folylpolyglutamate_synth_CS"/>
</dbReference>
<evidence type="ECO:0000256" key="5">
    <source>
        <dbReference type="SAM" id="MobiDB-lite"/>
    </source>
</evidence>
<dbReference type="GO" id="GO:0009252">
    <property type="term" value="P:peptidoglycan biosynthetic process"/>
    <property type="evidence" value="ECO:0007669"/>
    <property type="project" value="UniProtKB-UniRule"/>
</dbReference>
<comment type="catalytic activity">
    <reaction evidence="4">
        <text>beta-D-GlcNAc-(1-&gt;4)-Mur2Ac(oyl-L-Ala-gamma-D-Glu-L-Lys-D-Ala-D-Ala)-di-trans,octa-cis-undecaprenyl diphosphate + ATP = beta-D-GlcNAc-(1-&gt;4)-Mur2Ac(oyl-L-Ala-gamma-D-O-P-Glu-L-Lys-D-Ala-D-Ala)-di-trans,octa-cis-undecaprenyl diphosphate + ADP</text>
        <dbReference type="Rhea" id="RHEA:59488"/>
        <dbReference type="ChEBI" id="CHEBI:30616"/>
        <dbReference type="ChEBI" id="CHEBI:60033"/>
        <dbReference type="ChEBI" id="CHEBI:143132"/>
        <dbReference type="ChEBI" id="CHEBI:456216"/>
    </reaction>
</comment>
<sequence length="522" mass="55488">MADDVSRNVSQEAKSVSRDVSRPLAANTPTIRAPWNAFATPIIGKGVRWAARVTKHGGSAFPGKVIERVDPTFLARTLGRLPLGVVLVSGTNGKTTTTRMVASMLADLGLKVFTNPTGSNFTRGVVSALLTEVNLAGKLDADIAVLELDEAYAVHFVRQVKPRYALLLNVMRDQLDRFGEIDTTARLLSHVAEATTGTVVLNREDPRIAALSAKVPTGTEVGYFGLADELKRYFPSDDDMATTVSVESNSAGDPEESVGPHDVAQANESQESTAEVGKDGVSSKDISADVVLTAVGDHRATFRMDDADYATGVKLEGVYNLYNAAAALAVVRTVQKDAKNLALPPQTTIRAGSLAARERAFADADNAKLIAAVSQVTPAFGRGEIIEVNGSPVELLLVKNPMGFRLSLASFDPAGADTMIVINDEYADGRDMSWLWDVDFTSLRTSGVAMVSGVRAWDMALRLGYDQVPVDATDTNIESALAAFVGGNPGKPKHIYCTYTSMLKVRSALAQVANVADAGVGK</sequence>
<feature type="active site" evidence="4">
    <location>
        <position position="431"/>
    </location>
</feature>
<dbReference type="GO" id="GO:0005524">
    <property type="term" value="F:ATP binding"/>
    <property type="evidence" value="ECO:0007669"/>
    <property type="project" value="UniProtKB-UniRule"/>
</dbReference>
<proteinExistence type="inferred from homology"/>
<dbReference type="RefSeq" id="WP_169241643.1">
    <property type="nucleotide sequence ID" value="NZ_JAAIIG010000011.1"/>
</dbReference>
<dbReference type="EMBL" id="JAAIIG010000011">
    <property type="protein sequence ID" value="NMM99047.1"/>
    <property type="molecule type" value="Genomic_DNA"/>
</dbReference>
<gene>
    <name evidence="4" type="primary">murT</name>
    <name evidence="8" type="ORF">G1C97_2005</name>
</gene>
<evidence type="ECO:0000313" key="8">
    <source>
        <dbReference type="EMBL" id="NMM99047.1"/>
    </source>
</evidence>
<dbReference type="HAMAP" id="MF_02214">
    <property type="entry name" value="Lipid_II_synth_MurT"/>
    <property type="match status" value="1"/>
</dbReference>
<dbReference type="GO" id="GO:0140282">
    <property type="term" value="F:carbon-nitrogen ligase activity on lipid II"/>
    <property type="evidence" value="ECO:0007669"/>
    <property type="project" value="UniProtKB-UniRule"/>
</dbReference>
<reference evidence="8 9" key="1">
    <citation type="submission" date="2020-02" db="EMBL/GenBank/DDBJ databases">
        <title>Characterization of phylogenetic diversity of novel bifidobacterial species isolated in Czech ZOOs.</title>
        <authorList>
            <person name="Lugli G.A."/>
            <person name="Vera N.B."/>
            <person name="Ventura M."/>
        </authorList>
    </citation>
    <scope>NUCLEOTIDE SEQUENCE [LARGE SCALE GENOMIC DNA]</scope>
    <source>
        <strain evidence="8 9">DSM 109959</strain>
    </source>
</reference>
<accession>A0A7Y0HY84</accession>
<dbReference type="Pfam" id="PF08245">
    <property type="entry name" value="Mur_ligase_M"/>
    <property type="match status" value="1"/>
</dbReference>
<keyword evidence="9" id="KW-1185">Reference proteome</keyword>
<evidence type="ECO:0000256" key="2">
    <source>
        <dbReference type="ARBA" id="ARBA00022741"/>
    </source>
</evidence>
<keyword evidence="1 4" id="KW-0436">Ligase</keyword>
<comment type="catalytic activity">
    <reaction evidence="4">
        <text>beta-D-GlcNAc-(1-&gt;4)-Mur2Ac(oyl-L-Ala-gamma-D-O-P-Glu-L-Lys-D-Ala-D-Ala)-di-trans,octa-cis-undecaprenyl diphosphate + NH4(+) = beta-D-GlcNAc-(1-&gt;4)-Mur2Ac(oyl-L-Ala-D-isoglutaminyl-L-Lys-D-Ala-D-Ala)-di-trans,octa-cis-undecaprenyl diphosphate + phosphate + H(+)</text>
        <dbReference type="Rhea" id="RHEA:57932"/>
        <dbReference type="ChEBI" id="CHEBI:15378"/>
        <dbReference type="ChEBI" id="CHEBI:28938"/>
        <dbReference type="ChEBI" id="CHEBI:43474"/>
        <dbReference type="ChEBI" id="CHEBI:62233"/>
        <dbReference type="ChEBI" id="CHEBI:143132"/>
    </reaction>
</comment>
<dbReference type="GO" id="GO:0004326">
    <property type="term" value="F:tetrahydrofolylpolyglutamate synthase activity"/>
    <property type="evidence" value="ECO:0007669"/>
    <property type="project" value="InterPro"/>
</dbReference>
<dbReference type="InterPro" id="IPR043703">
    <property type="entry name" value="Lipid_II_synth_MurT"/>
</dbReference>
<dbReference type="InterPro" id="IPR013221">
    <property type="entry name" value="Mur_ligase_cen"/>
</dbReference>
<feature type="region of interest" description="Disordered" evidence="5">
    <location>
        <begin position="244"/>
        <end position="281"/>
    </location>
</feature>
<dbReference type="PANTHER" id="PTHR23135:SF7">
    <property type="entry name" value="LIPID II ISOGLUTAMINYL SYNTHASE (GLUTAMINE-HYDROLYZING) SUBUNIT MURT"/>
    <property type="match status" value="1"/>
</dbReference>
<dbReference type="PROSITE" id="PS01011">
    <property type="entry name" value="FOLYLPOLYGLU_SYNT_1"/>
    <property type="match status" value="1"/>
</dbReference>
<evidence type="ECO:0000259" key="7">
    <source>
        <dbReference type="Pfam" id="PF08353"/>
    </source>
</evidence>
<dbReference type="UniPathway" id="UPA00219"/>
<feature type="domain" description="Lipid II isoglutaminyl synthase (glutamine-hydrolyzing) subunit MurT C-terminal" evidence="7">
    <location>
        <begin position="397"/>
        <end position="502"/>
    </location>
</feature>
<evidence type="ECO:0000256" key="3">
    <source>
        <dbReference type="ARBA" id="ARBA00022840"/>
    </source>
</evidence>
<comment type="caution">
    <text evidence="8">The sequence shown here is derived from an EMBL/GenBank/DDBJ whole genome shotgun (WGS) entry which is preliminary data.</text>
</comment>
<comment type="similarity">
    <text evidence="4">Belongs to the MurCDEF family. MurT subfamily.</text>
</comment>
<keyword evidence="3 4" id="KW-0067">ATP-binding</keyword>
<comment type="caution">
    <text evidence="4">Lacks conserved residue(s) required for the propagation of feature annotation.</text>
</comment>
<evidence type="ECO:0000256" key="1">
    <source>
        <dbReference type="ARBA" id="ARBA00022598"/>
    </source>
</evidence>
<keyword evidence="4" id="KW-0133">Cell shape</keyword>
<feature type="domain" description="Mur ligase central" evidence="6">
    <location>
        <begin position="88"/>
        <end position="230"/>
    </location>
</feature>
<keyword evidence="4" id="KW-0479">Metal-binding</keyword>
<feature type="region of interest" description="Disordered" evidence="5">
    <location>
        <begin position="1"/>
        <end position="21"/>
    </location>
</feature>
<evidence type="ECO:0000256" key="4">
    <source>
        <dbReference type="HAMAP-Rule" id="MF_02214"/>
    </source>
</evidence>
<dbReference type="Pfam" id="PF08353">
    <property type="entry name" value="MurT_C"/>
    <property type="match status" value="1"/>
</dbReference>
<evidence type="ECO:0000259" key="6">
    <source>
        <dbReference type="Pfam" id="PF08245"/>
    </source>
</evidence>
<comment type="subunit">
    <text evidence="4">Forms a heterodimer with GatD.</text>
</comment>
<protein>
    <recommendedName>
        <fullName evidence="4">Lipid II isoglutaminyl synthase (glutamine-hydrolyzing) subunit MurT</fullName>
        <ecNumber evidence="4">6.3.5.13</ecNumber>
    </recommendedName>
</protein>
<dbReference type="InterPro" id="IPR013564">
    <property type="entry name" value="MurT_C"/>
</dbReference>
<dbReference type="Proteomes" id="UP000543419">
    <property type="component" value="Unassembled WGS sequence"/>
</dbReference>
<dbReference type="AlphaFoldDB" id="A0A7Y0HY84"/>